<gene>
    <name evidence="2" type="ORF">ACFSXZ_18675</name>
</gene>
<accession>A0ABW5FU19</accession>
<sequence length="126" mass="14121">MVEPNWDAVGKAVRERMIQLGLLQEEVARRSNIAPATIREIEYNTVQRRRGKRTLRALSAALDWHEDHLEAIKNGETPPERVMPGQDPGEVAAGAASAVEALRELVDRVTEIESMVRDLHRKVYGG</sequence>
<feature type="domain" description="HTH cro/C1-type" evidence="1">
    <location>
        <begin position="13"/>
        <end position="69"/>
    </location>
</feature>
<evidence type="ECO:0000313" key="2">
    <source>
        <dbReference type="EMBL" id="MFD2418351.1"/>
    </source>
</evidence>
<dbReference type="EMBL" id="JBHUKR010000007">
    <property type="protein sequence ID" value="MFD2418351.1"/>
    <property type="molecule type" value="Genomic_DNA"/>
</dbReference>
<dbReference type="Gene3D" id="1.10.260.40">
    <property type="entry name" value="lambda repressor-like DNA-binding domains"/>
    <property type="match status" value="1"/>
</dbReference>
<dbReference type="InterPro" id="IPR010982">
    <property type="entry name" value="Lambda_DNA-bd_dom_sf"/>
</dbReference>
<dbReference type="PROSITE" id="PS50943">
    <property type="entry name" value="HTH_CROC1"/>
    <property type="match status" value="1"/>
</dbReference>
<proteinExistence type="predicted"/>
<protein>
    <submittedName>
        <fullName evidence="2">Helix-turn-helix domain-containing protein</fullName>
    </submittedName>
</protein>
<dbReference type="CDD" id="cd00093">
    <property type="entry name" value="HTH_XRE"/>
    <property type="match status" value="1"/>
</dbReference>
<dbReference type="InterPro" id="IPR001387">
    <property type="entry name" value="Cro/C1-type_HTH"/>
</dbReference>
<dbReference type="RefSeq" id="WP_378266517.1">
    <property type="nucleotide sequence ID" value="NZ_JBHUKR010000007.1"/>
</dbReference>
<evidence type="ECO:0000313" key="3">
    <source>
        <dbReference type="Proteomes" id="UP001597417"/>
    </source>
</evidence>
<dbReference type="SMART" id="SM00530">
    <property type="entry name" value="HTH_XRE"/>
    <property type="match status" value="1"/>
</dbReference>
<dbReference type="SUPFAM" id="SSF47413">
    <property type="entry name" value="lambda repressor-like DNA-binding domains"/>
    <property type="match status" value="1"/>
</dbReference>
<comment type="caution">
    <text evidence="2">The sequence shown here is derived from an EMBL/GenBank/DDBJ whole genome shotgun (WGS) entry which is preliminary data.</text>
</comment>
<name>A0ABW5FU19_9PSEU</name>
<evidence type="ECO:0000259" key="1">
    <source>
        <dbReference type="PROSITE" id="PS50943"/>
    </source>
</evidence>
<dbReference type="Proteomes" id="UP001597417">
    <property type="component" value="Unassembled WGS sequence"/>
</dbReference>
<reference evidence="3" key="1">
    <citation type="journal article" date="2019" name="Int. J. Syst. Evol. Microbiol.">
        <title>The Global Catalogue of Microorganisms (GCM) 10K type strain sequencing project: providing services to taxonomists for standard genome sequencing and annotation.</title>
        <authorList>
            <consortium name="The Broad Institute Genomics Platform"/>
            <consortium name="The Broad Institute Genome Sequencing Center for Infectious Disease"/>
            <person name="Wu L."/>
            <person name="Ma J."/>
        </authorList>
    </citation>
    <scope>NUCLEOTIDE SEQUENCE [LARGE SCALE GENOMIC DNA]</scope>
    <source>
        <strain evidence="3">CGMCC 4.7645</strain>
    </source>
</reference>
<dbReference type="Pfam" id="PF01381">
    <property type="entry name" value="HTH_3"/>
    <property type="match status" value="1"/>
</dbReference>
<organism evidence="2 3">
    <name type="scientific">Amycolatopsis pigmentata</name>
    <dbReference type="NCBI Taxonomy" id="450801"/>
    <lineage>
        <taxon>Bacteria</taxon>
        <taxon>Bacillati</taxon>
        <taxon>Actinomycetota</taxon>
        <taxon>Actinomycetes</taxon>
        <taxon>Pseudonocardiales</taxon>
        <taxon>Pseudonocardiaceae</taxon>
        <taxon>Amycolatopsis</taxon>
    </lineage>
</organism>
<keyword evidence="3" id="KW-1185">Reference proteome</keyword>